<keyword evidence="8" id="KW-0472">Membrane</keyword>
<evidence type="ECO:0000256" key="7">
    <source>
        <dbReference type="ARBA" id="ARBA00023128"/>
    </source>
</evidence>
<keyword evidence="13" id="KW-1185">Reference proteome</keyword>
<dbReference type="InterPro" id="IPR018850">
    <property type="entry name" value="Mt_escape_2_C"/>
</dbReference>
<dbReference type="PANTHER" id="PTHR32198">
    <property type="entry name" value="MITOCHONDRIAL ESCAPE PROTEIN 2"/>
    <property type="match status" value="1"/>
</dbReference>
<evidence type="ECO:0000256" key="4">
    <source>
        <dbReference type="ARBA" id="ARBA00022692"/>
    </source>
</evidence>
<comment type="subcellular location">
    <subcellularLocation>
        <location evidence="1 10">Mitochondrion inner membrane</location>
        <topology evidence="1 10">Single-pass membrane protein</topology>
    </subcellularLocation>
</comment>
<keyword evidence="5 10" id="KW-0999">Mitochondrion inner membrane</keyword>
<evidence type="ECO:0000256" key="3">
    <source>
        <dbReference type="ARBA" id="ARBA00020222"/>
    </source>
</evidence>
<dbReference type="GO" id="GO:0003723">
    <property type="term" value="F:RNA binding"/>
    <property type="evidence" value="ECO:0007669"/>
    <property type="project" value="UniProtKB-UniRule"/>
</dbReference>
<evidence type="ECO:0000256" key="8">
    <source>
        <dbReference type="ARBA" id="ARBA00023136"/>
    </source>
</evidence>
<evidence type="ECO:0000256" key="9">
    <source>
        <dbReference type="ARBA" id="ARBA00025276"/>
    </source>
</evidence>
<dbReference type="EMBL" id="QKWK01000002">
    <property type="protein sequence ID" value="TXT13629.1"/>
    <property type="molecule type" value="Genomic_DNA"/>
</dbReference>
<evidence type="ECO:0000256" key="10">
    <source>
        <dbReference type="RuleBase" id="RU367108"/>
    </source>
</evidence>
<gene>
    <name evidence="12" type="ORF">VHUM_00996</name>
</gene>
<dbReference type="GO" id="GO:0006397">
    <property type="term" value="P:mRNA processing"/>
    <property type="evidence" value="ECO:0007669"/>
    <property type="project" value="UniProtKB-UniRule"/>
</dbReference>
<keyword evidence="7 10" id="KW-0496">Mitochondrion</keyword>
<evidence type="ECO:0000256" key="6">
    <source>
        <dbReference type="ARBA" id="ARBA00022989"/>
    </source>
</evidence>
<evidence type="ECO:0000313" key="13">
    <source>
        <dbReference type="Proteomes" id="UP000473826"/>
    </source>
</evidence>
<evidence type="ECO:0000256" key="2">
    <source>
        <dbReference type="ARBA" id="ARBA00010320"/>
    </source>
</evidence>
<dbReference type="GO" id="GO:0005743">
    <property type="term" value="C:mitochondrial inner membrane"/>
    <property type="evidence" value="ECO:0007669"/>
    <property type="project" value="UniProtKB-SubCell"/>
</dbReference>
<comment type="caution">
    <text evidence="12">The sequence shown here is derived from an EMBL/GenBank/DDBJ whole genome shotgun (WGS) entry which is preliminary data.</text>
</comment>
<keyword evidence="6" id="KW-1133">Transmembrane helix</keyword>
<reference evidence="12 13" key="1">
    <citation type="journal article" date="2019" name="PLoS Genet.">
        <title>Convergent evolution of linked mating-type loci in basidiomycete fungi.</title>
        <authorList>
            <person name="Sun S."/>
            <person name="Coelho M.A."/>
            <person name="Heitman J."/>
            <person name="Nowrousian M."/>
        </authorList>
    </citation>
    <scope>NUCLEOTIDE SEQUENCE [LARGE SCALE GENOMIC DNA]</scope>
    <source>
        <strain evidence="12 13">CBS 4282</strain>
    </source>
</reference>
<evidence type="ECO:0000259" key="11">
    <source>
        <dbReference type="Pfam" id="PF10443"/>
    </source>
</evidence>
<proteinExistence type="inferred from homology"/>
<comment type="similarity">
    <text evidence="2 10">Belongs to the YME2 family.</text>
</comment>
<dbReference type="AlphaFoldDB" id="A0A7D8Z343"/>
<evidence type="ECO:0000313" key="12">
    <source>
        <dbReference type="EMBL" id="TXT13629.1"/>
    </source>
</evidence>
<sequence length="1029" mass="113827">MLRRAATLGIRPHLRAARPLTVAALARPRLAAAAARIAPPAIRHLSDAAPDASAEAAAAAAAAAATDAANAAAISERDDSERTHASFYVSNVLPIQLGSWDIRPWLARLTEEQLLEDLADIASEIKGVYGFRVESWEVARKDGGVFCHFSYFPPHPPELPVVDTDADFHAPEDITPEPTSPAALFLPRFVAAAEKHGGWPSWLGSWYANWRDEKVNNNDRTVDDSGHHFYRGDAQALVDTKCLTPSLRGWQRTAGTGRIWVVRGRQWTEDLNRFPSSRLRVEFDGPDISQEVLYTLFRPYGRLMEIIPPAPVPSGNLRFAQLQFSRIEPSVAASKCLHGFSTPTNTADYDRKKTDDGADVKLARLRIFYENPLKAHYVRDWISNHPRIALPVIAFLIGTLSYTFFDPIRAFFVRSEVEGAWNLEDYSVVKFLREKVYQPLVTNLFGTSMRRRRKTTESLGRASWKDRVEAERACENWLQEFPSTFVVVTGPPGSGKHKLVTRVVKHSKKQAIEIDCANIAKAKTDVALIDGLAHETGYWPTFSFLQSINGLIDLAAMGLIGQKAGFATPVDEQLRSMLDVVTIALKDAQAHAEQQRHRARKCAEDDIVLKADREHELRLIKAGVWHDGRLDCVAGNGIMSELGLGIEEPTLNDVAVPLTPLMDGNAPIDGEGAPPTTGLFDRQAIAAAEVSEPVESEIDTEAELIKTMPIVILRNFAIKPARGDLWNVLSEWGASLIENKVAHVIVIGEGSTTTKTLTRALPSKPLDLIALSDADRKNSLQYVREKLGTSDHPHELDKADEADIAKLGGRMVDLELLVYKVRGGQSVHEAVHDIVLRNIVELRKVGFGDDTEDAKHLQWTRPQAWKIVTELAKNPEISYPKLLQDFPFKGAEASLKALEEHEIIGIVYHDGRPSRIRPGKPVFVEAFSQLVQDDVFRAQSQIEYNTAVGNKAEAEIKVIEDELNTLREIAANGGKLGVGEGSWFGLTKGSPVYQRAQYLLAKLDTAMDKLNKADADTTEQKKVFNSGKA</sequence>
<keyword evidence="10" id="KW-0694">RNA-binding</keyword>
<keyword evidence="4" id="KW-0812">Transmembrane</keyword>
<dbReference type="PANTHER" id="PTHR32198:SF2">
    <property type="entry name" value="MITOCHONDRIAL ESCAPE PROTEIN 2"/>
    <property type="match status" value="1"/>
</dbReference>
<keyword evidence="10" id="KW-0507">mRNA processing</keyword>
<feature type="domain" description="Mitochondrial escape protein 2 C-terminal" evidence="11">
    <location>
        <begin position="467"/>
        <end position="968"/>
    </location>
</feature>
<dbReference type="Pfam" id="PF10443">
    <property type="entry name" value="RNA12"/>
    <property type="match status" value="1"/>
</dbReference>
<dbReference type="InterPro" id="IPR039627">
    <property type="entry name" value="Yme2_C"/>
</dbReference>
<comment type="function">
    <text evidence="9 10">Plays a role in maintaining the mitochondrial genome and in controlling the mtDNA escape. Involved in the regulation of mtDNA nucleotide structure and number. May have a dispensable role in early maturation of pre-rRNA.</text>
</comment>
<protein>
    <recommendedName>
        <fullName evidence="3 10">Mitochondrial escape protein 2</fullName>
    </recommendedName>
</protein>
<organism evidence="12 13">
    <name type="scientific">Vanrija humicola</name>
    <name type="common">Yeast</name>
    <name type="synonym">Cryptococcus humicola</name>
    <dbReference type="NCBI Taxonomy" id="5417"/>
    <lineage>
        <taxon>Eukaryota</taxon>
        <taxon>Fungi</taxon>
        <taxon>Dikarya</taxon>
        <taxon>Basidiomycota</taxon>
        <taxon>Agaricomycotina</taxon>
        <taxon>Tremellomycetes</taxon>
        <taxon>Trichosporonales</taxon>
        <taxon>Trichosporonaceae</taxon>
        <taxon>Vanrija</taxon>
    </lineage>
</organism>
<evidence type="ECO:0000256" key="1">
    <source>
        <dbReference type="ARBA" id="ARBA00004434"/>
    </source>
</evidence>
<dbReference type="Proteomes" id="UP000473826">
    <property type="component" value="Unassembled WGS sequence"/>
</dbReference>
<name>A0A7D8Z343_VANHU</name>
<evidence type="ECO:0000256" key="5">
    <source>
        <dbReference type="ARBA" id="ARBA00022792"/>
    </source>
</evidence>
<dbReference type="OrthoDB" id="10267654at2759"/>
<accession>A0A7D8Z343</accession>